<dbReference type="PANTHER" id="PTHR33607:SF2">
    <property type="entry name" value="ENDONUCLEASE-1"/>
    <property type="match status" value="1"/>
</dbReference>
<dbReference type="GO" id="GO:0016787">
    <property type="term" value="F:hydrolase activity"/>
    <property type="evidence" value="ECO:0007669"/>
    <property type="project" value="UniProtKB-KW"/>
</dbReference>
<evidence type="ECO:0000256" key="1">
    <source>
        <dbReference type="ARBA" id="ARBA00006429"/>
    </source>
</evidence>
<proteinExistence type="inferred from homology"/>
<evidence type="ECO:0000313" key="7">
    <source>
        <dbReference type="Proteomes" id="UP000185839"/>
    </source>
</evidence>
<dbReference type="InterPro" id="IPR007346">
    <property type="entry name" value="Endonuclease-I"/>
</dbReference>
<dbReference type="PANTHER" id="PTHR33607">
    <property type="entry name" value="ENDONUCLEASE-1"/>
    <property type="match status" value="1"/>
</dbReference>
<comment type="similarity">
    <text evidence="1">Belongs to the EndA/NucM nuclease family.</text>
</comment>
<keyword evidence="2" id="KW-0540">Nuclease</keyword>
<dbReference type="InterPro" id="IPR036116">
    <property type="entry name" value="FN3_sf"/>
</dbReference>
<dbReference type="InterPro" id="IPR003961">
    <property type="entry name" value="FN3_dom"/>
</dbReference>
<name>A0A1N7MNU2_9FLAO</name>
<evidence type="ECO:0000256" key="4">
    <source>
        <dbReference type="ARBA" id="ARBA00022801"/>
    </source>
</evidence>
<organism evidence="6 7">
    <name type="scientific">Kaistella chaponensis</name>
    <dbReference type="NCBI Taxonomy" id="713588"/>
    <lineage>
        <taxon>Bacteria</taxon>
        <taxon>Pseudomonadati</taxon>
        <taxon>Bacteroidota</taxon>
        <taxon>Flavobacteriia</taxon>
        <taxon>Flavobacteriales</taxon>
        <taxon>Weeksellaceae</taxon>
        <taxon>Chryseobacterium group</taxon>
        <taxon>Kaistella</taxon>
    </lineage>
</organism>
<dbReference type="InterPro" id="IPR044925">
    <property type="entry name" value="His-Me_finger_sf"/>
</dbReference>
<accession>A0A1N7MNU2</accession>
<evidence type="ECO:0000313" key="6">
    <source>
        <dbReference type="EMBL" id="SIS87813.1"/>
    </source>
</evidence>
<dbReference type="Pfam" id="PF18962">
    <property type="entry name" value="Por_Secre_tail"/>
    <property type="match status" value="1"/>
</dbReference>
<dbReference type="AlphaFoldDB" id="A0A1N7MNU2"/>
<dbReference type="Gene3D" id="2.60.40.10">
    <property type="entry name" value="Immunoglobulins"/>
    <property type="match status" value="1"/>
</dbReference>
<dbReference type="OrthoDB" id="5485925at2"/>
<evidence type="ECO:0000256" key="3">
    <source>
        <dbReference type="ARBA" id="ARBA00022729"/>
    </source>
</evidence>
<dbReference type="Proteomes" id="UP000185839">
    <property type="component" value="Unassembled WGS sequence"/>
</dbReference>
<reference evidence="7" key="1">
    <citation type="submission" date="2017-01" db="EMBL/GenBank/DDBJ databases">
        <authorList>
            <person name="Varghese N."/>
            <person name="Submissions S."/>
        </authorList>
    </citation>
    <scope>NUCLEOTIDE SEQUENCE [LARGE SCALE GENOMIC DNA]</scope>
    <source>
        <strain evidence="7">DSM 23145</strain>
    </source>
</reference>
<dbReference type="SMART" id="SM00060">
    <property type="entry name" value="FN3"/>
    <property type="match status" value="1"/>
</dbReference>
<keyword evidence="4" id="KW-0378">Hydrolase</keyword>
<evidence type="ECO:0000259" key="5">
    <source>
        <dbReference type="PROSITE" id="PS50853"/>
    </source>
</evidence>
<protein>
    <submittedName>
        <fullName evidence="6">Por secretion system C-terminal sorting domain-containing protein</fullName>
    </submittedName>
</protein>
<dbReference type="InterPro" id="IPR026444">
    <property type="entry name" value="Secre_tail"/>
</dbReference>
<dbReference type="RefSeq" id="WP_076387433.1">
    <property type="nucleotide sequence ID" value="NZ_FTOI01000009.1"/>
</dbReference>
<keyword evidence="7" id="KW-1185">Reference proteome</keyword>
<dbReference type="Pfam" id="PF00041">
    <property type="entry name" value="fn3"/>
    <property type="match status" value="1"/>
</dbReference>
<feature type="domain" description="Fibronectin type-III" evidence="5">
    <location>
        <begin position="293"/>
        <end position="377"/>
    </location>
</feature>
<dbReference type="SUPFAM" id="SSF54060">
    <property type="entry name" value="His-Me finger endonucleases"/>
    <property type="match status" value="1"/>
</dbReference>
<evidence type="ECO:0000256" key="2">
    <source>
        <dbReference type="ARBA" id="ARBA00022722"/>
    </source>
</evidence>
<gene>
    <name evidence="6" type="ORF">SAMN05421789_109115</name>
</gene>
<dbReference type="EMBL" id="FTOI01000009">
    <property type="protein sequence ID" value="SIS87813.1"/>
    <property type="molecule type" value="Genomic_DNA"/>
</dbReference>
<dbReference type="SUPFAM" id="SSF49265">
    <property type="entry name" value="Fibronectin type III"/>
    <property type="match status" value="1"/>
</dbReference>
<dbReference type="NCBIfam" id="TIGR04183">
    <property type="entry name" value="Por_Secre_tail"/>
    <property type="match status" value="1"/>
</dbReference>
<keyword evidence="3" id="KW-0732">Signal</keyword>
<dbReference type="Pfam" id="PF04231">
    <property type="entry name" value="Endonuclease_1"/>
    <property type="match status" value="1"/>
</dbReference>
<dbReference type="GO" id="GO:0004518">
    <property type="term" value="F:nuclease activity"/>
    <property type="evidence" value="ECO:0007669"/>
    <property type="project" value="UniProtKB-KW"/>
</dbReference>
<dbReference type="STRING" id="713588.SAMN05421789_109115"/>
<dbReference type="PROSITE" id="PS50853">
    <property type="entry name" value="FN3"/>
    <property type="match status" value="1"/>
</dbReference>
<dbReference type="InterPro" id="IPR013783">
    <property type="entry name" value="Ig-like_fold"/>
</dbReference>
<sequence>MKRILFFCFLVPFIGFSQIPTGYYDGTSALTGYSLKSKLHYIISKNTISWHYSDLQNFYNQTDIDKYYDYDASNTTFLLDMYSNNPTGTTAYHYTNAQIIGSANAEGLGWNREHMMPQSTFNSNYPMYSDLFFVIPTDARINQLRSNYPYGMSGTTNYWLFTNGSKINKNGTPNSGYTGRVYEPVNEFKGDIARSLLYFAVRYEGKLNSFNFYNGTSAANDTSPLDGTEEKAFEDWYIAMLQQWNTQDPVSQREIDRNNAVFNIQKNRNPFIDHPEWVNLIWSQSPVTSAPQVASNLVSSKTSAYFVNLTWTPSVDSNVIGYKIYQNGIFVDYSKTNSIVIDHLTPSTTYNYTVKAYNNNYMESADSNLLSVTTLNSDIFASDLMITKYLEGSSDNKALEITNKTGHPVNLNKYRLNIQYYSGTNYYFPAPFELDGTVGNNETFVVLNPKSNFSCITPDQARFVTDAPQITYDGSNYVELKYLNTTVESIGTTGVNNFSILGNVSLYRLPSVLQPTKTFDLSEWKAFPSNYCQNVGVLGVSNGNTQTENAFSIYPNPVVGNTLVVNGSQLESIQNVSVIDLAGKLILQEILPFKNKNTIDVHLLKTGVYILQLDGQTVKFIKK</sequence>
<dbReference type="CDD" id="cd00063">
    <property type="entry name" value="FN3"/>
    <property type="match status" value="1"/>
</dbReference>